<feature type="transmembrane region" description="Helical" evidence="1">
    <location>
        <begin position="94"/>
        <end position="122"/>
    </location>
</feature>
<feature type="transmembrane region" description="Helical" evidence="1">
    <location>
        <begin position="35"/>
        <end position="58"/>
    </location>
</feature>
<organism evidence="2 3">
    <name type="scientific">Persephonella marina (strain DSM 14350 / EX-H1)</name>
    <dbReference type="NCBI Taxonomy" id="123214"/>
    <lineage>
        <taxon>Bacteria</taxon>
        <taxon>Pseudomonadati</taxon>
        <taxon>Aquificota</taxon>
        <taxon>Aquificia</taxon>
        <taxon>Aquificales</taxon>
        <taxon>Hydrogenothermaceae</taxon>
        <taxon>Persephonella</taxon>
    </lineage>
</organism>
<gene>
    <name evidence="2" type="ordered locus">PERMA_1979</name>
</gene>
<evidence type="ECO:0000313" key="3">
    <source>
        <dbReference type="Proteomes" id="UP000001366"/>
    </source>
</evidence>
<keyword evidence="3" id="KW-1185">Reference proteome</keyword>
<keyword evidence="1" id="KW-0472">Membrane</keyword>
<dbReference type="AlphaFoldDB" id="C0QST6"/>
<feature type="transmembrane region" description="Helical" evidence="1">
    <location>
        <begin position="6"/>
        <end position="23"/>
    </location>
</feature>
<dbReference type="RefSeq" id="WP_012675410.1">
    <property type="nucleotide sequence ID" value="NC_012440.1"/>
</dbReference>
<dbReference type="PaxDb" id="123214-PERMA_1979"/>
<protein>
    <submittedName>
        <fullName evidence="2">Uncharacterized protein</fullName>
    </submittedName>
</protein>
<evidence type="ECO:0000256" key="1">
    <source>
        <dbReference type="SAM" id="Phobius"/>
    </source>
</evidence>
<dbReference type="KEGG" id="pmx:PERMA_1979"/>
<dbReference type="OrthoDB" id="14271at2"/>
<keyword evidence="1" id="KW-1133">Transmembrane helix</keyword>
<feature type="transmembrane region" description="Helical" evidence="1">
    <location>
        <begin position="64"/>
        <end position="82"/>
    </location>
</feature>
<proteinExistence type="predicted"/>
<dbReference type="HOGENOM" id="CLU_2014091_0_0_0"/>
<keyword evidence="1" id="KW-0812">Transmembrane</keyword>
<name>C0QST6_PERMH</name>
<sequence>MVEVFVLSAIVLVAGSFSFWYSSKLSLFKRPSFKYSFLVTLFAYVGIGATRALLKFAAPDFKGIAAFGLSVLVGLIIQVFIAKLTFNESWIRTIITVFFAALVTVIIVIPLVVSAGFLTAYMNPPQPNN</sequence>
<dbReference type="EMBL" id="CP001230">
    <property type="protein sequence ID" value="ACO03171.1"/>
    <property type="molecule type" value="Genomic_DNA"/>
</dbReference>
<evidence type="ECO:0000313" key="2">
    <source>
        <dbReference type="EMBL" id="ACO03171.1"/>
    </source>
</evidence>
<reference evidence="2 3" key="1">
    <citation type="journal article" date="2009" name="J. Bacteriol.">
        <title>Complete and draft genome sequences of six members of the Aquificales.</title>
        <authorList>
            <person name="Reysenbach A.L."/>
            <person name="Hamamura N."/>
            <person name="Podar M."/>
            <person name="Griffiths E."/>
            <person name="Ferreira S."/>
            <person name="Hochstein R."/>
            <person name="Heidelberg J."/>
            <person name="Johnson J."/>
            <person name="Mead D."/>
            <person name="Pohorille A."/>
            <person name="Sarmiento M."/>
            <person name="Schweighofer K."/>
            <person name="Seshadri R."/>
            <person name="Voytek M.A."/>
        </authorList>
    </citation>
    <scope>NUCLEOTIDE SEQUENCE [LARGE SCALE GENOMIC DNA]</scope>
    <source>
        <strain evidence="3">DSM 14350 / EX-H1</strain>
    </source>
</reference>
<dbReference type="STRING" id="123214.PERMA_1979"/>
<dbReference type="Proteomes" id="UP000001366">
    <property type="component" value="Chromosome"/>
</dbReference>
<accession>C0QST6</accession>